<comment type="subunit">
    <text evidence="9">Monomer.</text>
</comment>
<comment type="subcellular location">
    <subcellularLocation>
        <location evidence="9">Cytoplasm</location>
    </subcellularLocation>
</comment>
<feature type="domain" description="Phosphoenolpyruvate carboxykinase C-terminal P-loop" evidence="10">
    <location>
        <begin position="252"/>
        <end position="617"/>
    </location>
</feature>
<dbReference type="EC" id="4.1.1.32" evidence="9"/>
<feature type="binding site" evidence="9">
    <location>
        <position position="236"/>
    </location>
    <ligand>
        <name>Mn(2+)</name>
        <dbReference type="ChEBI" id="CHEBI:29035"/>
    </ligand>
</feature>
<dbReference type="Pfam" id="PF00821">
    <property type="entry name" value="PEPCK_GTP"/>
    <property type="match status" value="1"/>
</dbReference>
<comment type="function">
    <text evidence="9">Catalyzes the conversion of oxaloacetate (OAA) to phosphoenolpyruvate (PEP), the rate-limiting step in the metabolic pathway that produces glucose from lactate and other precursors derived from the citric acid cycle.</text>
</comment>
<evidence type="ECO:0000256" key="9">
    <source>
        <dbReference type="HAMAP-Rule" id="MF_00452"/>
    </source>
</evidence>
<dbReference type="PANTHER" id="PTHR11561">
    <property type="entry name" value="PHOSPHOENOLPYRUVATE CARBOXYKINASE"/>
    <property type="match status" value="1"/>
</dbReference>
<gene>
    <name evidence="9" type="primary">pckG</name>
    <name evidence="12" type="ORF">N4261_01285</name>
</gene>
<evidence type="ECO:0000313" key="12">
    <source>
        <dbReference type="EMBL" id="UXH78602.1"/>
    </source>
</evidence>
<feature type="binding site" evidence="9">
    <location>
        <position position="401"/>
    </location>
    <ligand>
        <name>GTP</name>
        <dbReference type="ChEBI" id="CHEBI:37565"/>
    </ligand>
</feature>
<feature type="binding site" evidence="9">
    <location>
        <position position="278"/>
    </location>
    <ligand>
        <name>substrate</name>
    </ligand>
</feature>
<feature type="active site" evidence="9">
    <location>
        <position position="280"/>
    </location>
</feature>
<feature type="binding site" evidence="9">
    <location>
        <position position="84"/>
    </location>
    <ligand>
        <name>substrate</name>
    </ligand>
</feature>
<evidence type="ECO:0000256" key="8">
    <source>
        <dbReference type="ARBA" id="ARBA00023239"/>
    </source>
</evidence>
<keyword evidence="13" id="KW-1185">Reference proteome</keyword>
<evidence type="ECO:0000259" key="11">
    <source>
        <dbReference type="Pfam" id="PF17297"/>
    </source>
</evidence>
<dbReference type="Proteomes" id="UP001064933">
    <property type="component" value="Chromosome"/>
</dbReference>
<feature type="domain" description="Phosphoenolpyruvate carboxykinase GTP-utilising N-terminal" evidence="11">
    <location>
        <begin position="25"/>
        <end position="248"/>
    </location>
</feature>
<comment type="similarity">
    <text evidence="1 9">Belongs to the phosphoenolpyruvate carboxykinase [GTP] family.</text>
</comment>
<proteinExistence type="inferred from homology"/>
<comment type="cofactor">
    <cofactor evidence="9">
        <name>Mn(2+)</name>
        <dbReference type="ChEBI" id="CHEBI:29035"/>
    </cofactor>
    <text evidence="9">Binds 1 Mn(2+) ion per subunit.</text>
</comment>
<evidence type="ECO:0000256" key="3">
    <source>
        <dbReference type="ARBA" id="ARBA00022723"/>
    </source>
</evidence>
<dbReference type="SUPFAM" id="SSF53795">
    <property type="entry name" value="PEP carboxykinase-like"/>
    <property type="match status" value="1"/>
</dbReference>
<dbReference type="CDD" id="cd00819">
    <property type="entry name" value="PEPCK_GTP"/>
    <property type="match status" value="1"/>
</dbReference>
<evidence type="ECO:0000256" key="2">
    <source>
        <dbReference type="ARBA" id="ARBA00022432"/>
    </source>
</evidence>
<evidence type="ECO:0000256" key="6">
    <source>
        <dbReference type="ARBA" id="ARBA00023134"/>
    </source>
</evidence>
<evidence type="ECO:0000256" key="5">
    <source>
        <dbReference type="ARBA" id="ARBA00022793"/>
    </source>
</evidence>
<keyword evidence="2 9" id="KW-0312">Gluconeogenesis</keyword>
<reference evidence="12" key="1">
    <citation type="submission" date="2022-10" db="EMBL/GenBank/DDBJ databases">
        <title>Characterization and whole genome sequencing of a new Roseateles species, isolated from fresh water.</title>
        <authorList>
            <person name="Guliayeva D.Y."/>
            <person name="Akhremchuk A.E."/>
            <person name="Sikolenko M.A."/>
            <person name="Valentovich L.N."/>
            <person name="Sidarenka A.V."/>
        </authorList>
    </citation>
    <scope>NUCLEOTIDE SEQUENCE</scope>
    <source>
        <strain evidence="12">BIM B-1768</strain>
    </source>
</reference>
<sequence length="623" mass="68445">MNRPVMEGLRLNVPAYVKHQRLVAWVAEIAALTEARDVYWCDGSQDEYDRLCQQLVDAGTFQKLNPAKRPNSYLAWSDPSDVARVEDRTFICSPDKADAGPTNNWMDPAEMRELLQTGEKALFKGSMRGRTLYVVPFSMGPIGSPIAHIGVELSDSPYVAVNMRIMTRMGRAVLDVLGDDGEFVPCVHTVGAPLEAGQADVKWPCNKTKYIVHFPQTREIWSYGSGYGGNALLGKKCFALRIASTMGRDQGWLAEHMLILGVTSPEGKKHHIAAAFPSACGKTNFAMLIPPQGFDGWKVTTIGDDIAWIKPAKDGRLYAINPEAGYFGVAPGTNAQTNPNCMASLNRDVIFTNVALTDDGDVWWEGMTDTAPSHLIDWQGKDWTPAIAKETGAKAAHPNARFTVAATNNPALDAEWDNPAGVAIDAFIFGGRRSTTVPLVTEARDWVEGVYMAATMGSETTAAAAGQQGVVRRDPFAMLPFMGYNMSDYFQHWLALGAKLAQSGATLPKIFCVNWFRKGADGKFVWPGYGENMRVLKWMLERVEGQGSGVEHAFGTSPRYEDLNWQGLAFTPEQFHTVTHISNDDWAAELKLHDELFTQLAHKLPAELPATKAKIEARLAGAR</sequence>
<dbReference type="PANTHER" id="PTHR11561:SF0">
    <property type="entry name" value="PHOSPHOENOLPYRUVATE CARBOXYKINASE [GTP]-RELATED"/>
    <property type="match status" value="1"/>
</dbReference>
<evidence type="ECO:0000259" key="10">
    <source>
        <dbReference type="Pfam" id="PF00821"/>
    </source>
</evidence>
<dbReference type="PIRSF" id="PIRSF001348">
    <property type="entry name" value="PEP_carboxykinase_GTP"/>
    <property type="match status" value="1"/>
</dbReference>
<dbReference type="Pfam" id="PF17297">
    <property type="entry name" value="PEPCK_N"/>
    <property type="match status" value="1"/>
</dbReference>
<feature type="binding site" evidence="9">
    <location>
        <position position="305"/>
    </location>
    <ligand>
        <name>Mn(2+)</name>
        <dbReference type="ChEBI" id="CHEBI:29035"/>
    </ligand>
</feature>
<protein>
    <recommendedName>
        <fullName evidence="9">Phosphoenolpyruvate carboxykinase [GTP]</fullName>
        <shortName evidence="9">PEP carboxykinase</shortName>
        <shortName evidence="9">PEPCK</shortName>
        <ecNumber evidence="9">4.1.1.32</ecNumber>
    </recommendedName>
    <alternativeName>
        <fullName evidence="9">GTP-dependent phosphoenolpyruvate carboxykinase</fullName>
        <shortName evidence="9">GTP-PEPCK</shortName>
    </alternativeName>
</protein>
<dbReference type="Gene3D" id="2.170.8.10">
    <property type="entry name" value="Phosphoenolpyruvate Carboxykinase, domain 2"/>
    <property type="match status" value="1"/>
</dbReference>
<evidence type="ECO:0000256" key="7">
    <source>
        <dbReference type="ARBA" id="ARBA00023211"/>
    </source>
</evidence>
<comment type="catalytic activity">
    <reaction evidence="9">
        <text>oxaloacetate + GTP = phosphoenolpyruvate + GDP + CO2</text>
        <dbReference type="Rhea" id="RHEA:10388"/>
        <dbReference type="ChEBI" id="CHEBI:16452"/>
        <dbReference type="ChEBI" id="CHEBI:16526"/>
        <dbReference type="ChEBI" id="CHEBI:37565"/>
        <dbReference type="ChEBI" id="CHEBI:58189"/>
        <dbReference type="ChEBI" id="CHEBI:58702"/>
        <dbReference type="EC" id="4.1.1.32"/>
    </reaction>
</comment>
<dbReference type="InterPro" id="IPR018091">
    <property type="entry name" value="PEP_carboxykin_GTP_CS"/>
</dbReference>
<dbReference type="InterPro" id="IPR035078">
    <property type="entry name" value="PEP_carboxykinase_GTP_N"/>
</dbReference>
<dbReference type="InterPro" id="IPR008209">
    <property type="entry name" value="PEP_carboxykinase_GTP"/>
</dbReference>
<comment type="pathway">
    <text evidence="9">Carbohydrate biosynthesis; gluconeogenesis.</text>
</comment>
<feature type="binding site" evidence="9">
    <location>
        <begin position="529"/>
        <end position="532"/>
    </location>
    <ligand>
        <name>GTP</name>
        <dbReference type="ChEBI" id="CHEBI:37565"/>
    </ligand>
</feature>
<dbReference type="GO" id="GO:0004613">
    <property type="term" value="F:phosphoenolpyruvate carboxykinase (GTP) activity"/>
    <property type="evidence" value="ECO:0007669"/>
    <property type="project" value="UniProtKB-EC"/>
</dbReference>
<dbReference type="InterPro" id="IPR035077">
    <property type="entry name" value="PEP_carboxykinase_GTP_C"/>
</dbReference>
<feature type="binding site" evidence="9">
    <location>
        <position position="432"/>
    </location>
    <ligand>
        <name>GTP</name>
        <dbReference type="ChEBI" id="CHEBI:37565"/>
    </ligand>
</feature>
<name>A0ABY6B0Y1_9BURK</name>
<keyword evidence="3 9" id="KW-0479">Metal-binding</keyword>
<dbReference type="SUPFAM" id="SSF68923">
    <property type="entry name" value="PEP carboxykinase N-terminal domain"/>
    <property type="match status" value="1"/>
</dbReference>
<feature type="binding site" evidence="9">
    <location>
        <begin position="279"/>
        <end position="284"/>
    </location>
    <ligand>
        <name>GTP</name>
        <dbReference type="ChEBI" id="CHEBI:37565"/>
    </ligand>
</feature>
<dbReference type="Gene3D" id="3.90.228.20">
    <property type="match status" value="1"/>
</dbReference>
<dbReference type="Gene3D" id="3.40.449.10">
    <property type="entry name" value="Phosphoenolpyruvate Carboxykinase, domain 1"/>
    <property type="match status" value="1"/>
</dbReference>
<dbReference type="NCBIfam" id="NF003253">
    <property type="entry name" value="PRK04210.1"/>
    <property type="match status" value="1"/>
</dbReference>
<dbReference type="EMBL" id="CP104562">
    <property type="protein sequence ID" value="UXH78602.1"/>
    <property type="molecule type" value="Genomic_DNA"/>
</dbReference>
<feature type="binding site" evidence="9">
    <location>
        <begin position="227"/>
        <end position="229"/>
    </location>
    <ligand>
        <name>substrate</name>
    </ligand>
</feature>
<keyword evidence="8 9" id="KW-0456">Lyase</keyword>
<feature type="binding site" evidence="9">
    <location>
        <begin position="399"/>
        <end position="401"/>
    </location>
    <ligand>
        <name>substrate</name>
    </ligand>
</feature>
<organism evidence="12 13">
    <name type="scientific">Roseateles amylovorans</name>
    <dbReference type="NCBI Taxonomy" id="2978473"/>
    <lineage>
        <taxon>Bacteria</taxon>
        <taxon>Pseudomonadati</taxon>
        <taxon>Pseudomonadota</taxon>
        <taxon>Betaproteobacteria</taxon>
        <taxon>Burkholderiales</taxon>
        <taxon>Sphaerotilaceae</taxon>
        <taxon>Roseateles</taxon>
    </lineage>
</organism>
<dbReference type="PROSITE" id="PS00505">
    <property type="entry name" value="PEPCK_GTP"/>
    <property type="match status" value="1"/>
</dbReference>
<keyword evidence="7 9" id="KW-0464">Manganese</keyword>
<dbReference type="InterPro" id="IPR008210">
    <property type="entry name" value="PEP_carboxykinase_N"/>
</dbReference>
<dbReference type="HAMAP" id="MF_00452">
    <property type="entry name" value="PEPCK_GTP"/>
    <property type="match status" value="1"/>
</dbReference>
<keyword evidence="4 9" id="KW-0547">Nucleotide-binding</keyword>
<dbReference type="RefSeq" id="WP_261758433.1">
    <property type="nucleotide sequence ID" value="NZ_CP104562.2"/>
</dbReference>
<dbReference type="InterPro" id="IPR013035">
    <property type="entry name" value="PEP_carboxykinase_C"/>
</dbReference>
<evidence type="ECO:0000256" key="4">
    <source>
        <dbReference type="ARBA" id="ARBA00022741"/>
    </source>
</evidence>
<evidence type="ECO:0000256" key="1">
    <source>
        <dbReference type="ARBA" id="ARBA00005796"/>
    </source>
</evidence>
<keyword evidence="6 9" id="KW-0342">GTP-binding</keyword>
<evidence type="ECO:0000313" key="13">
    <source>
        <dbReference type="Proteomes" id="UP001064933"/>
    </source>
</evidence>
<feature type="binding site" evidence="9">
    <location>
        <position position="256"/>
    </location>
    <ligand>
        <name>Mn(2+)</name>
        <dbReference type="ChEBI" id="CHEBI:29035"/>
    </ligand>
</feature>
<keyword evidence="5 9" id="KW-0210">Decarboxylase</keyword>
<accession>A0ABY6B0Y1</accession>
<keyword evidence="9" id="KW-0963">Cytoplasm</keyword>